<sequence length="112" mass="12154">MKRARTILFIIVLSAVTAGITASKSLRGLNNLYMTVSTRVTINMASRLITMATTSPYRNFATTATQPTVNAGRPLYTSVTLTWVTIGGVPYTYDAPSGLPWTSTLVYDDEGQ</sequence>
<name>A0A1G7HLR0_CHIFI</name>
<dbReference type="RefSeq" id="WP_089828667.1">
    <property type="nucleotide sequence ID" value="NZ_FNBN01000001.1"/>
</dbReference>
<evidence type="ECO:0000313" key="1">
    <source>
        <dbReference type="EMBL" id="SDF01402.1"/>
    </source>
</evidence>
<protein>
    <submittedName>
        <fullName evidence="1">Uncharacterized protein</fullName>
    </submittedName>
</protein>
<reference evidence="1 2" key="1">
    <citation type="submission" date="2016-10" db="EMBL/GenBank/DDBJ databases">
        <authorList>
            <person name="de Groot N.N."/>
        </authorList>
    </citation>
    <scope>NUCLEOTIDE SEQUENCE [LARGE SCALE GENOMIC DNA]</scope>
    <source>
        <strain evidence="1 2">DSM 527</strain>
    </source>
</reference>
<gene>
    <name evidence="1" type="ORF">SAMN04488121_101523</name>
</gene>
<dbReference type="STRING" id="104663.SAMN04488121_101523"/>
<proteinExistence type="predicted"/>
<dbReference type="OrthoDB" id="672195at2"/>
<organism evidence="1 2">
    <name type="scientific">Chitinophaga filiformis</name>
    <name type="common">Myxococcus filiformis</name>
    <name type="synonym">Flexibacter filiformis</name>
    <dbReference type="NCBI Taxonomy" id="104663"/>
    <lineage>
        <taxon>Bacteria</taxon>
        <taxon>Pseudomonadati</taxon>
        <taxon>Bacteroidota</taxon>
        <taxon>Chitinophagia</taxon>
        <taxon>Chitinophagales</taxon>
        <taxon>Chitinophagaceae</taxon>
        <taxon>Chitinophaga</taxon>
    </lineage>
</organism>
<dbReference type="EMBL" id="FNBN01000001">
    <property type="protein sequence ID" value="SDF01402.1"/>
    <property type="molecule type" value="Genomic_DNA"/>
</dbReference>
<evidence type="ECO:0000313" key="2">
    <source>
        <dbReference type="Proteomes" id="UP000199045"/>
    </source>
</evidence>
<dbReference type="Proteomes" id="UP000199045">
    <property type="component" value="Unassembled WGS sequence"/>
</dbReference>
<dbReference type="AlphaFoldDB" id="A0A1G7HLR0"/>
<accession>A0A1G7HLR0</accession>